<feature type="signal peptide" evidence="1">
    <location>
        <begin position="1"/>
        <end position="20"/>
    </location>
</feature>
<dbReference type="EMBL" id="CP043451">
    <property type="protein sequence ID" value="QEM03316.1"/>
    <property type="molecule type" value="Genomic_DNA"/>
</dbReference>
<evidence type="ECO:0000256" key="1">
    <source>
        <dbReference type="SAM" id="SignalP"/>
    </source>
</evidence>
<evidence type="ECO:0008006" key="6">
    <source>
        <dbReference type="Google" id="ProtNLM"/>
    </source>
</evidence>
<keyword evidence="1" id="KW-0732">Signal</keyword>
<dbReference type="RefSeq" id="WP_112654298.1">
    <property type="nucleotide sequence ID" value="NZ_CP043451.1"/>
</dbReference>
<gene>
    <name evidence="2" type="ORF">DIU31_007185</name>
    <name evidence="3" type="ORF">J3L21_20475</name>
</gene>
<dbReference type="EMBL" id="CP071880">
    <property type="protein sequence ID" value="QTE47926.1"/>
    <property type="molecule type" value="Genomic_DNA"/>
</dbReference>
<dbReference type="Proteomes" id="UP000663940">
    <property type="component" value="Chromosome"/>
</dbReference>
<name>A0AAE6JDB4_9SPHI</name>
<reference evidence="2 4" key="1">
    <citation type="submission" date="2019-08" db="EMBL/GenBank/DDBJ databases">
        <title>Comparative genome analysis confer to the adaptation heavy metal polluted environment.</title>
        <authorList>
            <person name="Li Y."/>
        </authorList>
    </citation>
    <scope>NUCLEOTIDE SEQUENCE [LARGE SCALE GENOMIC DNA]</scope>
    <source>
        <strain evidence="2 4">P2</strain>
    </source>
</reference>
<evidence type="ECO:0000313" key="2">
    <source>
        <dbReference type="EMBL" id="QEM03316.1"/>
    </source>
</evidence>
<reference evidence="3 5" key="2">
    <citation type="submission" date="2021-03" db="EMBL/GenBank/DDBJ databases">
        <title>Mucilaginibacter strains isolated from gold and copper mining confer multi heavy-metal resistance.</title>
        <authorList>
            <person name="Li Y."/>
        </authorList>
    </citation>
    <scope>NUCLEOTIDE SEQUENCE [LARGE SCALE GENOMIC DNA]</scope>
    <source>
        <strain evidence="3 5">P2-4</strain>
    </source>
</reference>
<proteinExistence type="predicted"/>
<protein>
    <recommendedName>
        <fullName evidence="6">DUF2845 domain-containing protein</fullName>
    </recommendedName>
</protein>
<evidence type="ECO:0000313" key="4">
    <source>
        <dbReference type="Proteomes" id="UP000250557"/>
    </source>
</evidence>
<feature type="chain" id="PRO_5042002511" description="DUF2845 domain-containing protein" evidence="1">
    <location>
        <begin position="21"/>
        <end position="92"/>
    </location>
</feature>
<dbReference type="AlphaFoldDB" id="A0AAE6JDB4"/>
<organism evidence="2 4">
    <name type="scientific">Mucilaginibacter rubeus</name>
    <dbReference type="NCBI Taxonomy" id="2027860"/>
    <lineage>
        <taxon>Bacteria</taxon>
        <taxon>Pseudomonadati</taxon>
        <taxon>Bacteroidota</taxon>
        <taxon>Sphingobacteriia</taxon>
        <taxon>Sphingobacteriales</taxon>
        <taxon>Sphingobacteriaceae</taxon>
        <taxon>Mucilaginibacter</taxon>
    </lineage>
</organism>
<evidence type="ECO:0000313" key="5">
    <source>
        <dbReference type="Proteomes" id="UP000663940"/>
    </source>
</evidence>
<evidence type="ECO:0000313" key="3">
    <source>
        <dbReference type="EMBL" id="QTE47926.1"/>
    </source>
</evidence>
<accession>A0AAE6JDB4</accession>
<sequence>MKTLPRIAVLAMLCLFSCKAPQYTIGMNEQDFVKHNRVNVVEQAEHYSIYKKTNYPFGTAPVTRFFYFVDGRMVRMDSGERVPDFIIEHRSR</sequence>
<dbReference type="Proteomes" id="UP000250557">
    <property type="component" value="Chromosome"/>
</dbReference>
<keyword evidence="5" id="KW-1185">Reference proteome</keyword>